<evidence type="ECO:0000256" key="1">
    <source>
        <dbReference type="SAM" id="MobiDB-lite"/>
    </source>
</evidence>
<keyword evidence="4" id="KW-1185">Reference proteome</keyword>
<evidence type="ECO:0000313" key="4">
    <source>
        <dbReference type="Proteomes" id="UP000324222"/>
    </source>
</evidence>
<evidence type="ECO:0000313" key="3">
    <source>
        <dbReference type="EMBL" id="MPC87903.1"/>
    </source>
</evidence>
<accession>A0A5B7J077</accession>
<keyword evidence="2" id="KW-1133">Transmembrane helix</keyword>
<feature type="region of interest" description="Disordered" evidence="1">
    <location>
        <begin position="90"/>
        <end position="114"/>
    </location>
</feature>
<proteinExistence type="predicted"/>
<reference evidence="3 4" key="1">
    <citation type="submission" date="2019-05" db="EMBL/GenBank/DDBJ databases">
        <title>Another draft genome of Portunus trituberculatus and its Hox gene families provides insights of decapod evolution.</title>
        <authorList>
            <person name="Jeong J.-H."/>
            <person name="Song I."/>
            <person name="Kim S."/>
            <person name="Choi T."/>
            <person name="Kim D."/>
            <person name="Ryu S."/>
            <person name="Kim W."/>
        </authorList>
    </citation>
    <scope>NUCLEOTIDE SEQUENCE [LARGE SCALE GENOMIC DNA]</scope>
    <source>
        <tissue evidence="3">Muscle</tissue>
    </source>
</reference>
<dbReference type="EMBL" id="VSRR010075983">
    <property type="protein sequence ID" value="MPC87903.1"/>
    <property type="molecule type" value="Genomic_DNA"/>
</dbReference>
<comment type="caution">
    <text evidence="3">The sequence shown here is derived from an EMBL/GenBank/DDBJ whole genome shotgun (WGS) entry which is preliminary data.</text>
</comment>
<keyword evidence="2" id="KW-0472">Membrane</keyword>
<feature type="transmembrane region" description="Helical" evidence="2">
    <location>
        <begin position="7"/>
        <end position="29"/>
    </location>
</feature>
<dbReference type="Proteomes" id="UP000324222">
    <property type="component" value="Unassembled WGS sequence"/>
</dbReference>
<gene>
    <name evidence="3" type="ORF">E2C01_082783</name>
</gene>
<evidence type="ECO:0000256" key="2">
    <source>
        <dbReference type="SAM" id="Phobius"/>
    </source>
</evidence>
<name>A0A5B7J077_PORTR</name>
<protein>
    <submittedName>
        <fullName evidence="3">Uncharacterized protein</fullName>
    </submittedName>
</protein>
<sequence>MQCLLSFHRLCFSLLLSPVFIPTFIHTFIDFPAFLAPLNPTLRILSPNLQMNLLSPVSPLLLIMFPLATLPVQKLQSPFVSVACVATVSPSVPSTSSESYDHNQYLPAQRLPAP</sequence>
<keyword evidence="2" id="KW-0812">Transmembrane</keyword>
<feature type="transmembrane region" description="Helical" evidence="2">
    <location>
        <begin position="49"/>
        <end position="70"/>
    </location>
</feature>
<organism evidence="3 4">
    <name type="scientific">Portunus trituberculatus</name>
    <name type="common">Swimming crab</name>
    <name type="synonym">Neptunus trituberculatus</name>
    <dbReference type="NCBI Taxonomy" id="210409"/>
    <lineage>
        <taxon>Eukaryota</taxon>
        <taxon>Metazoa</taxon>
        <taxon>Ecdysozoa</taxon>
        <taxon>Arthropoda</taxon>
        <taxon>Crustacea</taxon>
        <taxon>Multicrustacea</taxon>
        <taxon>Malacostraca</taxon>
        <taxon>Eumalacostraca</taxon>
        <taxon>Eucarida</taxon>
        <taxon>Decapoda</taxon>
        <taxon>Pleocyemata</taxon>
        <taxon>Brachyura</taxon>
        <taxon>Eubrachyura</taxon>
        <taxon>Portunoidea</taxon>
        <taxon>Portunidae</taxon>
        <taxon>Portuninae</taxon>
        <taxon>Portunus</taxon>
    </lineage>
</organism>
<dbReference type="AlphaFoldDB" id="A0A5B7J077"/>